<dbReference type="EMBL" id="PKPP01004578">
    <property type="protein sequence ID" value="PWA63723.1"/>
    <property type="molecule type" value="Genomic_DNA"/>
</dbReference>
<organism evidence="1 2">
    <name type="scientific">Artemisia annua</name>
    <name type="common">Sweet wormwood</name>
    <dbReference type="NCBI Taxonomy" id="35608"/>
    <lineage>
        <taxon>Eukaryota</taxon>
        <taxon>Viridiplantae</taxon>
        <taxon>Streptophyta</taxon>
        <taxon>Embryophyta</taxon>
        <taxon>Tracheophyta</taxon>
        <taxon>Spermatophyta</taxon>
        <taxon>Magnoliopsida</taxon>
        <taxon>eudicotyledons</taxon>
        <taxon>Gunneridae</taxon>
        <taxon>Pentapetalae</taxon>
        <taxon>asterids</taxon>
        <taxon>campanulids</taxon>
        <taxon>Asterales</taxon>
        <taxon>Asteraceae</taxon>
        <taxon>Asteroideae</taxon>
        <taxon>Anthemideae</taxon>
        <taxon>Artemisiinae</taxon>
        <taxon>Artemisia</taxon>
    </lineage>
</organism>
<gene>
    <name evidence="1" type="ORF">CTI12_AA350020</name>
</gene>
<accession>A0A2U1MR47</accession>
<dbReference type="AlphaFoldDB" id="A0A2U1MR47"/>
<keyword evidence="2" id="KW-1185">Reference proteome</keyword>
<proteinExistence type="predicted"/>
<protein>
    <submittedName>
        <fullName evidence="1">Uncharacterized protein</fullName>
    </submittedName>
</protein>
<comment type="caution">
    <text evidence="1">The sequence shown here is derived from an EMBL/GenBank/DDBJ whole genome shotgun (WGS) entry which is preliminary data.</text>
</comment>
<dbReference type="Proteomes" id="UP000245207">
    <property type="component" value="Unassembled WGS sequence"/>
</dbReference>
<evidence type="ECO:0000313" key="1">
    <source>
        <dbReference type="EMBL" id="PWA63723.1"/>
    </source>
</evidence>
<dbReference type="OrthoDB" id="1729146at2759"/>
<reference evidence="1 2" key="1">
    <citation type="journal article" date="2018" name="Mol. Plant">
        <title>The genome of Artemisia annua provides insight into the evolution of Asteraceae family and artemisinin biosynthesis.</title>
        <authorList>
            <person name="Shen Q."/>
            <person name="Zhang L."/>
            <person name="Liao Z."/>
            <person name="Wang S."/>
            <person name="Yan T."/>
            <person name="Shi P."/>
            <person name="Liu M."/>
            <person name="Fu X."/>
            <person name="Pan Q."/>
            <person name="Wang Y."/>
            <person name="Lv Z."/>
            <person name="Lu X."/>
            <person name="Zhang F."/>
            <person name="Jiang W."/>
            <person name="Ma Y."/>
            <person name="Chen M."/>
            <person name="Hao X."/>
            <person name="Li L."/>
            <person name="Tang Y."/>
            <person name="Lv G."/>
            <person name="Zhou Y."/>
            <person name="Sun X."/>
            <person name="Brodelius P.E."/>
            <person name="Rose J.K.C."/>
            <person name="Tang K."/>
        </authorList>
    </citation>
    <scope>NUCLEOTIDE SEQUENCE [LARGE SCALE GENOMIC DNA]</scope>
    <source>
        <strain evidence="2">cv. Huhao1</strain>
        <tissue evidence="1">Leaf</tissue>
    </source>
</reference>
<sequence length="190" mass="21715">MYMDRRKWMYDVECANPEYIKGLSEFTKLVEDHRANTGEARISCTYTCWERHGDAKRDCNNVISKSNVNNNDDSGDDICGSSNQNINDMLHDAEHNTEIDMDKLQKLLIESQKPLYNVCTNFTKLSVVLHLLNLKAEYGMSDVCFNKLSELLNKMLLKHNELPTSTYKAKKIDVSVGIGSHKNKCTSEIL</sequence>
<name>A0A2U1MR47_ARTAN</name>
<evidence type="ECO:0000313" key="2">
    <source>
        <dbReference type="Proteomes" id="UP000245207"/>
    </source>
</evidence>